<dbReference type="AlphaFoldDB" id="A0AA38HDJ2"/>
<evidence type="ECO:0000256" key="1">
    <source>
        <dbReference type="ARBA" id="ARBA00022737"/>
    </source>
</evidence>
<dbReference type="GeneID" id="77725236"/>
<evidence type="ECO:0000313" key="6">
    <source>
        <dbReference type="Proteomes" id="UP001164286"/>
    </source>
</evidence>
<feature type="compositionally biased region" description="Basic and acidic residues" evidence="2">
    <location>
        <begin position="102"/>
        <end position="189"/>
    </location>
</feature>
<feature type="region of interest" description="Disordered" evidence="2">
    <location>
        <begin position="656"/>
        <end position="683"/>
    </location>
</feature>
<feature type="domain" description="WW" evidence="3">
    <location>
        <begin position="11"/>
        <end position="45"/>
    </location>
</feature>
<dbReference type="SMART" id="SM00441">
    <property type="entry name" value="FF"/>
    <property type="match status" value="5"/>
</dbReference>
<comment type="caution">
    <text evidence="5">The sequence shown here is derived from an EMBL/GenBank/DDBJ whole genome shotgun (WGS) entry which is preliminary data.</text>
</comment>
<feature type="region of interest" description="Disordered" evidence="2">
    <location>
        <begin position="458"/>
        <end position="510"/>
    </location>
</feature>
<feature type="compositionally biased region" description="Acidic residues" evidence="2">
    <location>
        <begin position="190"/>
        <end position="208"/>
    </location>
</feature>
<dbReference type="EMBL" id="JAKWFO010000001">
    <property type="protein sequence ID" value="KAI9639683.1"/>
    <property type="molecule type" value="Genomic_DNA"/>
</dbReference>
<feature type="region of interest" description="Disordered" evidence="2">
    <location>
        <begin position="102"/>
        <end position="240"/>
    </location>
</feature>
<dbReference type="PROSITE" id="PS01159">
    <property type="entry name" value="WW_DOMAIN_1"/>
    <property type="match status" value="1"/>
</dbReference>
<evidence type="ECO:0000313" key="5">
    <source>
        <dbReference type="EMBL" id="KAI9639683.1"/>
    </source>
</evidence>
<dbReference type="SMART" id="SM00456">
    <property type="entry name" value="WW"/>
    <property type="match status" value="2"/>
</dbReference>
<name>A0AA38HDJ2_9TREE</name>
<sequence length="742" mass="84782">MGPGMMPNFPPPLPPGWSEHTAPDGVTRYYYNSQTKESTYVRPSFAPLPPSGPPPPPIAAPALSIAEKKKKKEKPKDKVPVPGTSWTRITTTEGNVFYFEKESKRSEWSVPEEIRAEVEELEKEEKRVRDEKAKEEEEKRKEERLERLREQERVRVEVEEERRKKGEKRKAGAEGGSEGKEAKKVKVEDGTEEVEEELAGPKDEEDEEAWMKAVAAEFAAADKSAADQEKQDKEDTAKAEEEAAKKVFAVPDKVVVSPEEGRALFKALLMEKKISPFSTWEQSLPLFINDPRYVLLSSPKIREEVYDEYCREAGRQRRLNKAGPAASAAAAETKKADPEREYKALLREEVTSTRTRWDDWRKKWKKDRRLYSFGRDDREREKVFKQHLKELGERKRADAQRAEADFFDLLRESPSITSTSVWSEVKRPLSSDARYDAVGSSSLREELFQTYIGKIASSSTAETPEQAAERKAAERKAKQEASLRERQAQVGQAMEKVEKDVGRSRKGAGMEEGSRLFGSLLVDQIRDAEITWDSAIQILSPDPRFNHPALHPMDKRRLFDAHIGHLAGKRSNALFQLFTTHTTQLDTPFDAVYPKIIDDPIVQRLGLDVNSLEDRWAGWMAHRTQDARQQFDVMLGENSFVEFWGKMRKKMVDEEAAAALKEDPTEKEEGAEEDDEGMGDGGKADLTQLAQQIDLNEIKAVLRRDKRYRQFDHMPEEREEWIREYLENLEAASGSKTIHQVG</sequence>
<dbReference type="GO" id="GO:0070063">
    <property type="term" value="F:RNA polymerase binding"/>
    <property type="evidence" value="ECO:0007669"/>
    <property type="project" value="InterPro"/>
</dbReference>
<feature type="domain" description="WW" evidence="3">
    <location>
        <begin position="86"/>
        <end position="113"/>
    </location>
</feature>
<dbReference type="Pfam" id="PF01846">
    <property type="entry name" value="FF"/>
    <property type="match status" value="3"/>
</dbReference>
<feature type="compositionally biased region" description="Basic and acidic residues" evidence="2">
    <location>
        <begin position="224"/>
        <end position="240"/>
    </location>
</feature>
<feature type="domain" description="FF" evidence="4">
    <location>
        <begin position="396"/>
        <end position="454"/>
    </location>
</feature>
<dbReference type="CDD" id="cd00201">
    <property type="entry name" value="WW"/>
    <property type="match status" value="1"/>
</dbReference>
<proteinExistence type="predicted"/>
<dbReference type="PANTHER" id="PTHR15377">
    <property type="entry name" value="TRANSCRIPTION ELONGATION REGULATOR 1"/>
    <property type="match status" value="1"/>
</dbReference>
<dbReference type="FunFam" id="1.10.10.440:FF:000044">
    <property type="entry name" value="Transcription elongation regulator 1"/>
    <property type="match status" value="1"/>
</dbReference>
<dbReference type="PROSITE" id="PS50020">
    <property type="entry name" value="WW_DOMAIN_2"/>
    <property type="match status" value="2"/>
</dbReference>
<feature type="region of interest" description="Disordered" evidence="2">
    <location>
        <begin position="1"/>
        <end position="24"/>
    </location>
</feature>
<dbReference type="SUPFAM" id="SSF81698">
    <property type="entry name" value="FF domain"/>
    <property type="match status" value="4"/>
</dbReference>
<dbReference type="Pfam" id="PF00397">
    <property type="entry name" value="WW"/>
    <property type="match status" value="1"/>
</dbReference>
<feature type="compositionally biased region" description="Basic and acidic residues" evidence="2">
    <location>
        <begin position="467"/>
        <end position="487"/>
    </location>
</feature>
<dbReference type="Gene3D" id="1.10.10.440">
    <property type="entry name" value="FF domain"/>
    <property type="match status" value="5"/>
</dbReference>
<feature type="compositionally biased region" description="Low complexity" evidence="2">
    <location>
        <begin position="211"/>
        <end position="223"/>
    </location>
</feature>
<feature type="region of interest" description="Disordered" evidence="2">
    <location>
        <begin position="41"/>
        <end position="87"/>
    </location>
</feature>
<evidence type="ECO:0000259" key="4">
    <source>
        <dbReference type="PROSITE" id="PS51676"/>
    </source>
</evidence>
<dbReference type="PANTHER" id="PTHR15377:SF3">
    <property type="entry name" value="WW DOMAIN-CONTAINING PROTEIN"/>
    <property type="match status" value="1"/>
</dbReference>
<dbReference type="PROSITE" id="PS51676">
    <property type="entry name" value="FF"/>
    <property type="match status" value="2"/>
</dbReference>
<dbReference type="GO" id="GO:0003712">
    <property type="term" value="F:transcription coregulator activity"/>
    <property type="evidence" value="ECO:0007669"/>
    <property type="project" value="TreeGrafter"/>
</dbReference>
<dbReference type="InterPro" id="IPR036020">
    <property type="entry name" value="WW_dom_sf"/>
</dbReference>
<evidence type="ECO:0008006" key="7">
    <source>
        <dbReference type="Google" id="ProtNLM"/>
    </source>
</evidence>
<keyword evidence="6" id="KW-1185">Reference proteome</keyword>
<gene>
    <name evidence="5" type="ORF">MKK02DRAFT_19012</name>
</gene>
<evidence type="ECO:0000256" key="2">
    <source>
        <dbReference type="SAM" id="MobiDB-lite"/>
    </source>
</evidence>
<feature type="domain" description="FF" evidence="4">
    <location>
        <begin position="258"/>
        <end position="312"/>
    </location>
</feature>
<dbReference type="Gene3D" id="2.20.70.10">
    <property type="match status" value="2"/>
</dbReference>
<protein>
    <recommendedName>
        <fullName evidence="7">Transcription elongation regulator 1</fullName>
    </recommendedName>
</protein>
<organism evidence="5 6">
    <name type="scientific">Dioszegia hungarica</name>
    <dbReference type="NCBI Taxonomy" id="4972"/>
    <lineage>
        <taxon>Eukaryota</taxon>
        <taxon>Fungi</taxon>
        <taxon>Dikarya</taxon>
        <taxon>Basidiomycota</taxon>
        <taxon>Agaricomycotina</taxon>
        <taxon>Tremellomycetes</taxon>
        <taxon>Tremellales</taxon>
        <taxon>Bulleribasidiaceae</taxon>
        <taxon>Dioszegia</taxon>
    </lineage>
</organism>
<dbReference type="InterPro" id="IPR002713">
    <property type="entry name" value="FF_domain"/>
</dbReference>
<keyword evidence="1" id="KW-0677">Repeat</keyword>
<dbReference type="Proteomes" id="UP001164286">
    <property type="component" value="Unassembled WGS sequence"/>
</dbReference>
<evidence type="ECO:0000259" key="3">
    <source>
        <dbReference type="PROSITE" id="PS50020"/>
    </source>
</evidence>
<dbReference type="SUPFAM" id="SSF51045">
    <property type="entry name" value="WW domain"/>
    <property type="match status" value="2"/>
</dbReference>
<feature type="compositionally biased region" description="Pro residues" evidence="2">
    <location>
        <begin position="46"/>
        <end position="59"/>
    </location>
</feature>
<dbReference type="InterPro" id="IPR036517">
    <property type="entry name" value="FF_domain_sf"/>
</dbReference>
<dbReference type="InterPro" id="IPR045148">
    <property type="entry name" value="TCRG1-like"/>
</dbReference>
<dbReference type="GO" id="GO:0005634">
    <property type="term" value="C:nucleus"/>
    <property type="evidence" value="ECO:0007669"/>
    <property type="project" value="TreeGrafter"/>
</dbReference>
<reference evidence="5" key="1">
    <citation type="journal article" date="2022" name="G3 (Bethesda)">
        <title>High quality genome of the basidiomycete yeast Dioszegia hungarica PDD-24b-2 isolated from cloud water.</title>
        <authorList>
            <person name="Jarrige D."/>
            <person name="Haridas S."/>
            <person name="Bleykasten-Grosshans C."/>
            <person name="Joly M."/>
            <person name="Nadalig T."/>
            <person name="Sancelme M."/>
            <person name="Vuilleumier S."/>
            <person name="Grigoriev I.V."/>
            <person name="Amato P."/>
            <person name="Bringel F."/>
        </authorList>
    </citation>
    <scope>NUCLEOTIDE SEQUENCE</scope>
    <source>
        <strain evidence="5">PDD-24b-2</strain>
    </source>
</reference>
<dbReference type="InterPro" id="IPR001202">
    <property type="entry name" value="WW_dom"/>
</dbReference>
<accession>A0AA38HDJ2</accession>
<feature type="compositionally biased region" description="Acidic residues" evidence="2">
    <location>
        <begin position="669"/>
        <end position="678"/>
    </location>
</feature>
<feature type="compositionally biased region" description="Basic and acidic residues" evidence="2">
    <location>
        <begin position="495"/>
        <end position="510"/>
    </location>
</feature>
<dbReference type="RefSeq" id="XP_052949460.1">
    <property type="nucleotide sequence ID" value="XM_053086035.1"/>
</dbReference>